<name>A0A1H4GL18_9SPHI</name>
<organism evidence="1 2">
    <name type="scientific">Pedobacter hartonius</name>
    <dbReference type="NCBI Taxonomy" id="425514"/>
    <lineage>
        <taxon>Bacteria</taxon>
        <taxon>Pseudomonadati</taxon>
        <taxon>Bacteroidota</taxon>
        <taxon>Sphingobacteriia</taxon>
        <taxon>Sphingobacteriales</taxon>
        <taxon>Sphingobacteriaceae</taxon>
        <taxon>Pedobacter</taxon>
    </lineage>
</organism>
<dbReference type="Proteomes" id="UP000198850">
    <property type="component" value="Unassembled WGS sequence"/>
</dbReference>
<proteinExistence type="predicted"/>
<protein>
    <submittedName>
        <fullName evidence="1">Uncharacterized protein</fullName>
    </submittedName>
</protein>
<sequence>MIPMHAISSDYFNKVREFNSDEESRLLKQGFEDGYDRCLRDLGIDEKDHPKGRREA</sequence>
<evidence type="ECO:0000313" key="2">
    <source>
        <dbReference type="Proteomes" id="UP000198850"/>
    </source>
</evidence>
<reference evidence="1 2" key="1">
    <citation type="submission" date="2016-10" db="EMBL/GenBank/DDBJ databases">
        <authorList>
            <person name="de Groot N.N."/>
        </authorList>
    </citation>
    <scope>NUCLEOTIDE SEQUENCE [LARGE SCALE GENOMIC DNA]</scope>
    <source>
        <strain evidence="1 2">DSM 19033</strain>
    </source>
</reference>
<dbReference type="AlphaFoldDB" id="A0A1H4GL18"/>
<accession>A0A1H4GL18</accession>
<gene>
    <name evidence="1" type="ORF">SAMN05443550_110162</name>
</gene>
<dbReference type="EMBL" id="FNRA01000010">
    <property type="protein sequence ID" value="SEB10315.1"/>
    <property type="molecule type" value="Genomic_DNA"/>
</dbReference>
<keyword evidence="2" id="KW-1185">Reference proteome</keyword>
<evidence type="ECO:0000313" key="1">
    <source>
        <dbReference type="EMBL" id="SEB10315.1"/>
    </source>
</evidence>